<evidence type="ECO:0000256" key="2">
    <source>
        <dbReference type="ARBA" id="ARBA00022692"/>
    </source>
</evidence>
<dbReference type="GO" id="GO:0030253">
    <property type="term" value="P:protein secretion by the type I secretion system"/>
    <property type="evidence" value="ECO:0007669"/>
    <property type="project" value="InterPro"/>
</dbReference>
<dbReference type="SUPFAM" id="SSF52540">
    <property type="entry name" value="P-loop containing nucleoside triphosphate hydrolases"/>
    <property type="match status" value="1"/>
</dbReference>
<dbReference type="SMART" id="SM00382">
    <property type="entry name" value="AAA"/>
    <property type="match status" value="1"/>
</dbReference>
<feature type="transmembrane region" description="Helical" evidence="7">
    <location>
        <begin position="159"/>
        <end position="177"/>
    </location>
</feature>
<dbReference type="Pfam" id="PF00005">
    <property type="entry name" value="ABC_tran"/>
    <property type="match status" value="1"/>
</dbReference>
<name>A0A1N6H808_9RHOB</name>
<dbReference type="Gene3D" id="3.40.50.300">
    <property type="entry name" value="P-loop containing nucleotide triphosphate hydrolases"/>
    <property type="match status" value="1"/>
</dbReference>
<evidence type="ECO:0000256" key="4">
    <source>
        <dbReference type="ARBA" id="ARBA00022840"/>
    </source>
</evidence>
<dbReference type="InterPro" id="IPR011527">
    <property type="entry name" value="ABC1_TM_dom"/>
</dbReference>
<keyword evidence="6 7" id="KW-0472">Membrane</keyword>
<dbReference type="InterPro" id="IPR027417">
    <property type="entry name" value="P-loop_NTPase"/>
</dbReference>
<dbReference type="InterPro" id="IPR003439">
    <property type="entry name" value="ABC_transporter-like_ATP-bd"/>
</dbReference>
<keyword evidence="2 7" id="KW-0812">Transmembrane</keyword>
<dbReference type="RefSeq" id="WP_074257090.1">
    <property type="nucleotide sequence ID" value="NZ_FSRL01000001.1"/>
</dbReference>
<dbReference type="InterPro" id="IPR039421">
    <property type="entry name" value="Type_1_exporter"/>
</dbReference>
<keyword evidence="4 10" id="KW-0067">ATP-binding</keyword>
<dbReference type="Proteomes" id="UP000184932">
    <property type="component" value="Unassembled WGS sequence"/>
</dbReference>
<dbReference type="PROSITE" id="PS00211">
    <property type="entry name" value="ABC_TRANSPORTER_1"/>
    <property type="match status" value="1"/>
</dbReference>
<dbReference type="STRING" id="1217970.SAMN05444002_3156"/>
<dbReference type="GO" id="GO:0015421">
    <property type="term" value="F:ABC-type oligopeptide transporter activity"/>
    <property type="evidence" value="ECO:0007669"/>
    <property type="project" value="TreeGrafter"/>
</dbReference>
<dbReference type="PROSITE" id="PS50929">
    <property type="entry name" value="ABC_TM1F"/>
    <property type="match status" value="1"/>
</dbReference>
<evidence type="ECO:0000256" key="5">
    <source>
        <dbReference type="ARBA" id="ARBA00022989"/>
    </source>
</evidence>
<dbReference type="PROSITE" id="PS50893">
    <property type="entry name" value="ABC_TRANSPORTER_2"/>
    <property type="match status" value="1"/>
</dbReference>
<dbReference type="NCBIfam" id="TIGR01842">
    <property type="entry name" value="type_I_sec_PrtD"/>
    <property type="match status" value="1"/>
</dbReference>
<dbReference type="AlphaFoldDB" id="A0A1N6H808"/>
<accession>A0A1N6H808</accession>
<dbReference type="GO" id="GO:0030256">
    <property type="term" value="C:type I protein secretion system complex"/>
    <property type="evidence" value="ECO:0007669"/>
    <property type="project" value="InterPro"/>
</dbReference>
<keyword evidence="11" id="KW-1185">Reference proteome</keyword>
<feature type="transmembrane region" description="Helical" evidence="7">
    <location>
        <begin position="23"/>
        <end position="49"/>
    </location>
</feature>
<keyword evidence="5 7" id="KW-1133">Transmembrane helix</keyword>
<dbReference type="InterPro" id="IPR010128">
    <property type="entry name" value="ATPase_T1SS_PrtD-like"/>
</dbReference>
<evidence type="ECO:0000256" key="6">
    <source>
        <dbReference type="ARBA" id="ARBA00023136"/>
    </source>
</evidence>
<evidence type="ECO:0000256" key="7">
    <source>
        <dbReference type="SAM" id="Phobius"/>
    </source>
</evidence>
<dbReference type="Gene3D" id="1.20.1560.10">
    <property type="entry name" value="ABC transporter type 1, transmembrane domain"/>
    <property type="match status" value="1"/>
</dbReference>
<evidence type="ECO:0000256" key="3">
    <source>
        <dbReference type="ARBA" id="ARBA00022741"/>
    </source>
</evidence>
<evidence type="ECO:0000256" key="1">
    <source>
        <dbReference type="ARBA" id="ARBA00004651"/>
    </source>
</evidence>
<dbReference type="OrthoDB" id="9808328at2"/>
<dbReference type="InterPro" id="IPR036640">
    <property type="entry name" value="ABC1_TM_sf"/>
</dbReference>
<dbReference type="GO" id="GO:0005524">
    <property type="term" value="F:ATP binding"/>
    <property type="evidence" value="ECO:0007669"/>
    <property type="project" value="UniProtKB-KW"/>
</dbReference>
<evidence type="ECO:0000259" key="9">
    <source>
        <dbReference type="PROSITE" id="PS50929"/>
    </source>
</evidence>
<dbReference type="GO" id="GO:0005886">
    <property type="term" value="C:plasma membrane"/>
    <property type="evidence" value="ECO:0007669"/>
    <property type="project" value="UniProtKB-SubCell"/>
</dbReference>
<dbReference type="InterPro" id="IPR003593">
    <property type="entry name" value="AAA+_ATPase"/>
</dbReference>
<dbReference type="PANTHER" id="PTHR43394:SF1">
    <property type="entry name" value="ATP-BINDING CASSETTE SUB-FAMILY B MEMBER 10, MITOCHONDRIAL"/>
    <property type="match status" value="1"/>
</dbReference>
<dbReference type="InterPro" id="IPR017871">
    <property type="entry name" value="ABC_transporter-like_CS"/>
</dbReference>
<evidence type="ECO:0000259" key="8">
    <source>
        <dbReference type="PROSITE" id="PS50893"/>
    </source>
</evidence>
<sequence length="578" mass="60714">MRSAASASGLDELRAARSAVRGLLLSVFVFSLVLNLLAFTGPIFMLQVYDRVLGSGSEETLAALLALVAFLFLMMGVLDHARGRIMARVAEQVQDRLETRVLGAMLRAGAVSGERGWADGALHSLDSLRRVLTLPVFLAVFDVVWTPALLAAMFVFHPWMGALALSGGLALVAVSLLNHVRTRKTAQSAGALAEAGRRDAEHLYDAAETVAALGMSGSALARWRARSTAAMPALRAMSDRAGLHGAVTRALRMFLQSAMLGLGALLVLRGELTAGAMVASAILMGRALAPIELMIGQWEPVMQARRSWSALGALLAAHPPQPPRIALPRPDAVLDVHHLTLVPPGETHATLRLVSFKLQPGQAMGVIGPSGAGKTTLARALTGVWPIAGGHIRLDGAALDQYDPDALGRAMGYLPQRVALFDGTIAENIARLDATPDAAAVVAAARKAAAHDMILKLPQGYDTRLSAAGGCLSGGQMQRVGLARALYGDPVLLILDEPNANLDNDGSEALNAAIREMKAAGKAVIVLAHRPGAIMECDLLMVLDGGVRTALGPRDSVLEHMVTNHTQLATATRQGGLV</sequence>
<feature type="domain" description="ABC transmembrane type-1" evidence="9">
    <location>
        <begin position="27"/>
        <end position="303"/>
    </location>
</feature>
<gene>
    <name evidence="10" type="ORF">SAMN05444002_3156</name>
</gene>
<feature type="domain" description="ABC transporter" evidence="8">
    <location>
        <begin position="334"/>
        <end position="570"/>
    </location>
</feature>
<evidence type="ECO:0000313" key="10">
    <source>
        <dbReference type="EMBL" id="SIO15892.1"/>
    </source>
</evidence>
<dbReference type="PANTHER" id="PTHR43394">
    <property type="entry name" value="ATP-DEPENDENT PERMEASE MDL1, MITOCHONDRIAL"/>
    <property type="match status" value="1"/>
</dbReference>
<dbReference type="Pfam" id="PF00664">
    <property type="entry name" value="ABC_membrane"/>
    <property type="match status" value="1"/>
</dbReference>
<protein>
    <submittedName>
        <fullName evidence="10">ATP-binding cassette, subfamily C</fullName>
    </submittedName>
</protein>
<reference evidence="11" key="1">
    <citation type="submission" date="2016-11" db="EMBL/GenBank/DDBJ databases">
        <authorList>
            <person name="Varghese N."/>
            <person name="Submissions S."/>
        </authorList>
    </citation>
    <scope>NUCLEOTIDE SEQUENCE [LARGE SCALE GENOMIC DNA]</scope>
    <source>
        <strain evidence="11">DSM 29440</strain>
    </source>
</reference>
<comment type="subcellular location">
    <subcellularLocation>
        <location evidence="1">Cell membrane</location>
        <topology evidence="1">Multi-pass membrane protein</topology>
    </subcellularLocation>
</comment>
<dbReference type="GO" id="GO:0016887">
    <property type="term" value="F:ATP hydrolysis activity"/>
    <property type="evidence" value="ECO:0007669"/>
    <property type="project" value="InterPro"/>
</dbReference>
<feature type="transmembrane region" description="Helical" evidence="7">
    <location>
        <begin position="61"/>
        <end position="78"/>
    </location>
</feature>
<dbReference type="SUPFAM" id="SSF90123">
    <property type="entry name" value="ABC transporter transmembrane region"/>
    <property type="match status" value="1"/>
</dbReference>
<organism evidence="10 11">
    <name type="scientific">Vannielia litorea</name>
    <dbReference type="NCBI Taxonomy" id="1217970"/>
    <lineage>
        <taxon>Bacteria</taxon>
        <taxon>Pseudomonadati</taxon>
        <taxon>Pseudomonadota</taxon>
        <taxon>Alphaproteobacteria</taxon>
        <taxon>Rhodobacterales</taxon>
        <taxon>Paracoccaceae</taxon>
        <taxon>Vannielia</taxon>
    </lineage>
</organism>
<proteinExistence type="predicted"/>
<evidence type="ECO:0000313" key="11">
    <source>
        <dbReference type="Proteomes" id="UP000184932"/>
    </source>
</evidence>
<keyword evidence="3" id="KW-0547">Nucleotide-binding</keyword>
<dbReference type="EMBL" id="FSRL01000001">
    <property type="protein sequence ID" value="SIO15892.1"/>
    <property type="molecule type" value="Genomic_DNA"/>
</dbReference>
<feature type="transmembrane region" description="Helical" evidence="7">
    <location>
        <begin position="131"/>
        <end position="153"/>
    </location>
</feature>